<comment type="caution">
    <text evidence="2">The sequence shown here is derived from an EMBL/GenBank/DDBJ whole genome shotgun (WGS) entry which is preliminary data.</text>
</comment>
<reference evidence="2 3" key="1">
    <citation type="submission" date="2018-05" db="EMBL/GenBank/DDBJ databases">
        <title>Freshwater and sediment microbial communities from various areas in North America, analyzing microbe dynamics in response to fracking.</title>
        <authorList>
            <person name="Lamendella R."/>
        </authorList>
    </citation>
    <scope>NUCLEOTIDE SEQUENCE [LARGE SCALE GENOMIC DNA]</scope>
    <source>
        <strain evidence="2 3">67</strain>
    </source>
</reference>
<feature type="chain" id="PRO_5016405095" description="Periplasmic protein" evidence="1">
    <location>
        <begin position="25"/>
        <end position="578"/>
    </location>
</feature>
<feature type="signal peptide" evidence="1">
    <location>
        <begin position="1"/>
        <end position="24"/>
    </location>
</feature>
<name>A0A318F6V6_KLEOX</name>
<dbReference type="RefSeq" id="WP_110277269.1">
    <property type="nucleotide sequence ID" value="NZ_QJJG01000032.1"/>
</dbReference>
<evidence type="ECO:0008006" key="4">
    <source>
        <dbReference type="Google" id="ProtNLM"/>
    </source>
</evidence>
<dbReference type="AlphaFoldDB" id="A0A318F6V6"/>
<protein>
    <recommendedName>
        <fullName evidence="4">Periplasmic protein</fullName>
    </recommendedName>
</protein>
<proteinExistence type="predicted"/>
<accession>A0A318F6V6</accession>
<dbReference type="Proteomes" id="UP000247485">
    <property type="component" value="Unassembled WGS sequence"/>
</dbReference>
<keyword evidence="1" id="KW-0732">Signal</keyword>
<evidence type="ECO:0000256" key="1">
    <source>
        <dbReference type="SAM" id="SignalP"/>
    </source>
</evidence>
<sequence>MKTKLSHLSLLTLATLFYSTQGMAHSQQQPDVYSVVERKLEKAVPLSDNSTFSSQDPWFELQREMFMYGSMERADALLKKLDTQSKEAKYALNFSASWLAENDSPQAGLEFLAKIGLKQPSSMASYESYINAWVKNKQPEPALALLSKSNATIKAYYFPVVLTAYQSDPDQAAALYEKNYGAEAVSLPSQLKMLVIIAKGYQAKNDVPNTTVYADKALAMLDAIIAEKKNLEAAYYEQYIDLLNLYAFVGNKDKAIALSERLTKATGDSGSYYEHSLPGLLAFYKNNNLRLLYSVALSERIAQIDKAFAFEPKPQDELNLIRQLFTVGEKDLFEQRVDKLMTAPEYACYDNNYCYENKMQALQYLFERKQDALADKYLNTLITESQGQSFDPWESATKRIAKSLMEMGRSTEGQKLAVNAEVIYLAEANNNPGRRMARPYQTLTELYSYANDTVNARRVLHEHVPDVESYTMIDFYMRAKEWDKARELMVGEERIDSLNLTLLQNLCVASTPVCIQHLTFTLNKLTTQVPITFKDASGNEQLYQVGKIFHSLDIKPTAEQQQLIQTLYDNAGAIKKNR</sequence>
<evidence type="ECO:0000313" key="3">
    <source>
        <dbReference type="Proteomes" id="UP000247485"/>
    </source>
</evidence>
<organism evidence="2 3">
    <name type="scientific">Klebsiella oxytoca</name>
    <dbReference type="NCBI Taxonomy" id="571"/>
    <lineage>
        <taxon>Bacteria</taxon>
        <taxon>Pseudomonadati</taxon>
        <taxon>Pseudomonadota</taxon>
        <taxon>Gammaproteobacteria</taxon>
        <taxon>Enterobacterales</taxon>
        <taxon>Enterobacteriaceae</taxon>
        <taxon>Klebsiella/Raoultella group</taxon>
        <taxon>Klebsiella</taxon>
    </lineage>
</organism>
<dbReference type="EMBL" id="QJJG01000032">
    <property type="protein sequence ID" value="PXW34854.1"/>
    <property type="molecule type" value="Genomic_DNA"/>
</dbReference>
<gene>
    <name evidence="2" type="ORF">DET57_13213</name>
</gene>
<evidence type="ECO:0000313" key="2">
    <source>
        <dbReference type="EMBL" id="PXW34854.1"/>
    </source>
</evidence>